<dbReference type="InterPro" id="IPR003265">
    <property type="entry name" value="HhH-GPD_domain"/>
</dbReference>
<evidence type="ECO:0000256" key="6">
    <source>
        <dbReference type="ARBA" id="ARBA00023004"/>
    </source>
</evidence>
<dbReference type="SUPFAM" id="SSF48150">
    <property type="entry name" value="DNA-glycosylase"/>
    <property type="match status" value="1"/>
</dbReference>
<dbReference type="STRING" id="1797247.A2419_00655"/>
<keyword evidence="9" id="KW-0326">Glycosidase</keyword>
<dbReference type="PANTHER" id="PTHR42944:SF1">
    <property type="entry name" value="ADENINE DNA GLYCOSYLASE"/>
    <property type="match status" value="1"/>
</dbReference>
<dbReference type="GO" id="GO:0046872">
    <property type="term" value="F:metal ion binding"/>
    <property type="evidence" value="ECO:0007669"/>
    <property type="project" value="UniProtKB-KW"/>
</dbReference>
<dbReference type="Proteomes" id="UP000176568">
    <property type="component" value="Unassembled WGS sequence"/>
</dbReference>
<evidence type="ECO:0000313" key="11">
    <source>
        <dbReference type="EMBL" id="OGC88350.1"/>
    </source>
</evidence>
<dbReference type="GO" id="GO:0006284">
    <property type="term" value="P:base-excision repair"/>
    <property type="evidence" value="ECO:0007669"/>
    <property type="project" value="InterPro"/>
</dbReference>
<evidence type="ECO:0000256" key="7">
    <source>
        <dbReference type="ARBA" id="ARBA00023014"/>
    </source>
</evidence>
<evidence type="ECO:0000256" key="1">
    <source>
        <dbReference type="ARBA" id="ARBA00001966"/>
    </source>
</evidence>
<accession>A0A1F4Y303</accession>
<dbReference type="CDD" id="cd00056">
    <property type="entry name" value="ENDO3c"/>
    <property type="match status" value="1"/>
</dbReference>
<dbReference type="GO" id="GO:0006298">
    <property type="term" value="P:mismatch repair"/>
    <property type="evidence" value="ECO:0007669"/>
    <property type="project" value="TreeGrafter"/>
</dbReference>
<evidence type="ECO:0000259" key="10">
    <source>
        <dbReference type="SMART" id="SM00478"/>
    </source>
</evidence>
<evidence type="ECO:0000256" key="4">
    <source>
        <dbReference type="ARBA" id="ARBA00022763"/>
    </source>
</evidence>
<dbReference type="InterPro" id="IPR044298">
    <property type="entry name" value="MIG/MutY"/>
</dbReference>
<keyword evidence="7" id="KW-0411">Iron-sulfur</keyword>
<keyword evidence="3" id="KW-0479">Metal-binding</keyword>
<keyword evidence="5" id="KW-0378">Hydrolase</keyword>
<evidence type="ECO:0000313" key="12">
    <source>
        <dbReference type="Proteomes" id="UP000176568"/>
    </source>
</evidence>
<dbReference type="EMBL" id="MEXB01000009">
    <property type="protein sequence ID" value="OGC88350.1"/>
    <property type="molecule type" value="Genomic_DNA"/>
</dbReference>
<dbReference type="GO" id="GO:0051536">
    <property type="term" value="F:iron-sulfur cluster binding"/>
    <property type="evidence" value="ECO:0007669"/>
    <property type="project" value="UniProtKB-KW"/>
</dbReference>
<dbReference type="InterPro" id="IPR011257">
    <property type="entry name" value="DNA_glycosylase"/>
</dbReference>
<feature type="domain" description="HhH-GPD" evidence="10">
    <location>
        <begin position="34"/>
        <end position="184"/>
    </location>
</feature>
<dbReference type="SMART" id="SM00478">
    <property type="entry name" value="ENDO3c"/>
    <property type="match status" value="1"/>
</dbReference>
<protein>
    <recommendedName>
        <fullName evidence="10">HhH-GPD domain-containing protein</fullName>
    </recommendedName>
</protein>
<evidence type="ECO:0000256" key="9">
    <source>
        <dbReference type="ARBA" id="ARBA00023295"/>
    </source>
</evidence>
<evidence type="ECO:0000256" key="5">
    <source>
        <dbReference type="ARBA" id="ARBA00022801"/>
    </source>
</evidence>
<proteinExistence type="inferred from homology"/>
<keyword evidence="4" id="KW-0227">DNA damage</keyword>
<dbReference type="Gene3D" id="1.10.340.30">
    <property type="entry name" value="Hypothetical protein, domain 2"/>
    <property type="match status" value="1"/>
</dbReference>
<dbReference type="GO" id="GO:0034039">
    <property type="term" value="F:8-oxo-7,8-dihydroguanine DNA N-glycosylase activity"/>
    <property type="evidence" value="ECO:0007669"/>
    <property type="project" value="TreeGrafter"/>
</dbReference>
<dbReference type="Pfam" id="PF00730">
    <property type="entry name" value="HhH-GPD"/>
    <property type="match status" value="1"/>
</dbReference>
<dbReference type="PANTHER" id="PTHR42944">
    <property type="entry name" value="ADENINE DNA GLYCOSYLASE"/>
    <property type="match status" value="1"/>
</dbReference>
<comment type="cofactor">
    <cofactor evidence="1">
        <name>[4Fe-4S] cluster</name>
        <dbReference type="ChEBI" id="CHEBI:49883"/>
    </cofactor>
</comment>
<dbReference type="InterPro" id="IPR023170">
    <property type="entry name" value="HhH_base_excis_C"/>
</dbReference>
<evidence type="ECO:0000256" key="3">
    <source>
        <dbReference type="ARBA" id="ARBA00022723"/>
    </source>
</evidence>
<keyword evidence="8" id="KW-0234">DNA repair</keyword>
<gene>
    <name evidence="11" type="ORF">A2419_00655</name>
</gene>
<evidence type="ECO:0000256" key="2">
    <source>
        <dbReference type="ARBA" id="ARBA00008343"/>
    </source>
</evidence>
<reference evidence="11 12" key="1">
    <citation type="journal article" date="2016" name="Nat. Commun.">
        <title>Thousands of microbial genomes shed light on interconnected biogeochemical processes in an aquifer system.</title>
        <authorList>
            <person name="Anantharaman K."/>
            <person name="Brown C.T."/>
            <person name="Hug L.A."/>
            <person name="Sharon I."/>
            <person name="Castelle C.J."/>
            <person name="Probst A.J."/>
            <person name="Thomas B.C."/>
            <person name="Singh A."/>
            <person name="Wilkins M.J."/>
            <person name="Karaoz U."/>
            <person name="Brodie E.L."/>
            <person name="Williams K.H."/>
            <person name="Hubbard S.S."/>
            <person name="Banfield J.F."/>
        </authorList>
    </citation>
    <scope>NUCLEOTIDE SEQUENCE [LARGE SCALE GENOMIC DNA]</scope>
</reference>
<evidence type="ECO:0000256" key="8">
    <source>
        <dbReference type="ARBA" id="ARBA00023204"/>
    </source>
</evidence>
<dbReference type="AlphaFoldDB" id="A0A1F4Y303"/>
<dbReference type="Gene3D" id="1.10.1670.10">
    <property type="entry name" value="Helix-hairpin-Helix base-excision DNA repair enzymes (C-terminal)"/>
    <property type="match status" value="1"/>
</dbReference>
<dbReference type="GO" id="GO:0032357">
    <property type="term" value="F:oxidized purine DNA binding"/>
    <property type="evidence" value="ECO:0007669"/>
    <property type="project" value="TreeGrafter"/>
</dbReference>
<comment type="caution">
    <text evidence="11">The sequence shown here is derived from an EMBL/GenBank/DDBJ whole genome shotgun (WGS) entry which is preliminary data.</text>
</comment>
<dbReference type="GO" id="GO:0000701">
    <property type="term" value="F:purine-specific mismatch base pair DNA N-glycosylase activity"/>
    <property type="evidence" value="ECO:0007669"/>
    <property type="project" value="TreeGrafter"/>
</dbReference>
<keyword evidence="6" id="KW-0408">Iron</keyword>
<comment type="similarity">
    <text evidence="2">Belongs to the Nth/MutY family.</text>
</comment>
<name>A0A1F4Y303_9BACT</name>
<dbReference type="GO" id="GO:0035485">
    <property type="term" value="F:adenine/guanine mispair binding"/>
    <property type="evidence" value="ECO:0007669"/>
    <property type="project" value="TreeGrafter"/>
</dbReference>
<sequence length="236" mass="27331">MLRELKSFYKKSGRGHLPWRKTKDPYKILVSELMLQQTQVSRVVPKYEAFLKRFPTFAVLAKASLSDVLKEWQGLGYNRRAKFLHETAKIVAKQYKGKFPKEVLEIEKLPGIGHYTARAVSTFAFNNPEVFIETNIRTVFTHFYFPTKRLVSDKEILLLIESDLKKSKMEPRDFYAALMDYGSHLKASGVRINNKSKHYVKQSKFEGSTRQKRAALLRDALKTGASEKELEKLLHS</sequence>
<organism evidence="11 12">
    <name type="scientific">Candidatus Adlerbacteria bacterium RIFOXYC1_FULL_48_26</name>
    <dbReference type="NCBI Taxonomy" id="1797247"/>
    <lineage>
        <taxon>Bacteria</taxon>
        <taxon>Candidatus Adleribacteriota</taxon>
    </lineage>
</organism>